<dbReference type="GO" id="GO:0000956">
    <property type="term" value="P:nuclear-transcribed mRNA catabolic process"/>
    <property type="evidence" value="ECO:0007669"/>
    <property type="project" value="TreeGrafter"/>
</dbReference>
<dbReference type="InterPro" id="IPR001790">
    <property type="entry name" value="Ribosomal_uL10"/>
</dbReference>
<evidence type="ECO:0000256" key="5">
    <source>
        <dbReference type="ARBA" id="ARBA00023242"/>
    </source>
</evidence>
<dbReference type="InterPro" id="IPR040637">
    <property type="entry name" value="Ribosomal_uL10-like_insert"/>
</dbReference>
<dbReference type="FunFam" id="3.30.70.1730:FF:000005">
    <property type="entry name" value="Ribosome assembly factor mrt4"/>
    <property type="match status" value="1"/>
</dbReference>
<dbReference type="GO" id="GO:0005730">
    <property type="term" value="C:nucleolus"/>
    <property type="evidence" value="ECO:0007669"/>
    <property type="project" value="UniProtKB-SubCell"/>
</dbReference>
<dbReference type="STRING" id="361077.A0A151ZFR7"/>
<dbReference type="Proteomes" id="UP000076078">
    <property type="component" value="Unassembled WGS sequence"/>
</dbReference>
<keyword evidence="4 6" id="KW-0963">Cytoplasm</keyword>
<dbReference type="InterPro" id="IPR043164">
    <property type="entry name" value="Ribosomal_uL10-like_insert_sf"/>
</dbReference>
<dbReference type="Gene3D" id="3.90.105.20">
    <property type="match status" value="1"/>
</dbReference>
<accession>A0A151ZFR7</accession>
<name>A0A151ZFR7_TIELA</name>
<organism evidence="8 9">
    <name type="scientific">Tieghemostelium lacteum</name>
    <name type="common">Slime mold</name>
    <name type="synonym">Dictyostelium lacteum</name>
    <dbReference type="NCBI Taxonomy" id="361077"/>
    <lineage>
        <taxon>Eukaryota</taxon>
        <taxon>Amoebozoa</taxon>
        <taxon>Evosea</taxon>
        <taxon>Eumycetozoa</taxon>
        <taxon>Dictyostelia</taxon>
        <taxon>Dictyosteliales</taxon>
        <taxon>Raperosteliaceae</taxon>
        <taxon>Tieghemostelium</taxon>
    </lineage>
</organism>
<dbReference type="PANTHER" id="PTHR45841:SF1">
    <property type="entry name" value="MRNA TURNOVER PROTEIN 4 HOMOLOG"/>
    <property type="match status" value="1"/>
</dbReference>
<evidence type="ECO:0000313" key="9">
    <source>
        <dbReference type="Proteomes" id="UP000076078"/>
    </source>
</evidence>
<evidence type="ECO:0000256" key="4">
    <source>
        <dbReference type="ARBA" id="ARBA00022490"/>
    </source>
</evidence>
<dbReference type="Pfam" id="PF00466">
    <property type="entry name" value="Ribosomal_L10"/>
    <property type="match status" value="1"/>
</dbReference>
<dbReference type="AlphaFoldDB" id="A0A151ZFR7"/>
<dbReference type="SUPFAM" id="SSF160369">
    <property type="entry name" value="Ribosomal protein L10-like"/>
    <property type="match status" value="1"/>
</dbReference>
<reference evidence="8 9" key="1">
    <citation type="submission" date="2015-12" db="EMBL/GenBank/DDBJ databases">
        <title>Dictyostelia acquired genes for synthesis and detection of signals that induce cell-type specialization by lateral gene transfer from prokaryotes.</title>
        <authorList>
            <person name="Gloeckner G."/>
            <person name="Schaap P."/>
        </authorList>
    </citation>
    <scope>NUCLEOTIDE SEQUENCE [LARGE SCALE GENOMIC DNA]</scope>
    <source>
        <strain evidence="8 9">TK</strain>
    </source>
</reference>
<dbReference type="InterPro" id="IPR051742">
    <property type="entry name" value="Ribosome_Assembly_uL10"/>
</dbReference>
<evidence type="ECO:0000313" key="8">
    <source>
        <dbReference type="EMBL" id="KYQ92822.1"/>
    </source>
</evidence>
<comment type="subunit">
    <text evidence="3 6">Associates with the pre-60S ribosomal particle.</text>
</comment>
<dbReference type="GO" id="GO:0030687">
    <property type="term" value="C:preribosome, large subunit precursor"/>
    <property type="evidence" value="ECO:0007669"/>
    <property type="project" value="TreeGrafter"/>
</dbReference>
<dbReference type="GO" id="GO:0000027">
    <property type="term" value="P:ribosomal large subunit assembly"/>
    <property type="evidence" value="ECO:0007669"/>
    <property type="project" value="InterPro"/>
</dbReference>
<dbReference type="CDD" id="cd05796">
    <property type="entry name" value="Ribosomal_P0_like"/>
    <property type="match status" value="1"/>
</dbReference>
<protein>
    <recommendedName>
        <fullName evidence="6">Ribosome assembly factor mrt4</fullName>
    </recommendedName>
</protein>
<dbReference type="Pfam" id="PF17777">
    <property type="entry name" value="RL10P_insert"/>
    <property type="match status" value="1"/>
</dbReference>
<gene>
    <name evidence="8" type="ORF">DLAC_05407</name>
</gene>
<dbReference type="EMBL" id="LODT01000028">
    <property type="protein sequence ID" value="KYQ92822.1"/>
    <property type="molecule type" value="Genomic_DNA"/>
</dbReference>
<evidence type="ECO:0000256" key="2">
    <source>
        <dbReference type="ARBA" id="ARBA00008889"/>
    </source>
</evidence>
<keyword evidence="8" id="KW-0689">Ribosomal protein</keyword>
<dbReference type="GO" id="GO:0006364">
    <property type="term" value="P:rRNA processing"/>
    <property type="evidence" value="ECO:0007669"/>
    <property type="project" value="TreeGrafter"/>
</dbReference>
<keyword evidence="5 6" id="KW-0539">Nucleus</keyword>
<sequence>MAKSKRDKLVSLTHVTKNPNEKKKKLIKTVKENAEKYNNIYILTFENMRNNKLKEVRTEWSTSKLLFGKNKVLIVGLGKGEEDEVVPGIHKLSQELVGECALLFTNEPKEQVFSYFNMFTENDFPRSGYVPKETITRKAGPIEGMTHSMEPYLRNLGLPVVLKNGVIHVDRDYDLCVEGEEINPEQAKLLQLFDHPISEFRFTIKGYFSNGEYTQYQE</sequence>
<dbReference type="PANTHER" id="PTHR45841">
    <property type="entry name" value="MRNA TURNOVER PROTEIN 4 MRTO4"/>
    <property type="match status" value="1"/>
</dbReference>
<evidence type="ECO:0000256" key="1">
    <source>
        <dbReference type="ARBA" id="ARBA00004046"/>
    </source>
</evidence>
<comment type="subcellular location">
    <subcellularLocation>
        <location evidence="6">Cytoplasm</location>
    </subcellularLocation>
    <subcellularLocation>
        <location evidence="6">Nucleus</location>
        <location evidence="6">Nucleolus</location>
    </subcellularLocation>
</comment>
<keyword evidence="6" id="KW-0690">Ribosome biogenesis</keyword>
<evidence type="ECO:0000256" key="3">
    <source>
        <dbReference type="ARBA" id="ARBA00011117"/>
    </source>
</evidence>
<dbReference type="FunFam" id="3.90.105.20:FF:000003">
    <property type="entry name" value="Ribosome assembly factor mrt4"/>
    <property type="match status" value="1"/>
</dbReference>
<dbReference type="FunCoup" id="A0A151ZFR7">
    <property type="interactions" value="815"/>
</dbReference>
<evidence type="ECO:0000259" key="7">
    <source>
        <dbReference type="Pfam" id="PF17777"/>
    </source>
</evidence>
<feature type="domain" description="Large ribosomal subunit protein uL10-like insertion" evidence="7">
    <location>
        <begin position="126"/>
        <end position="194"/>
    </location>
</feature>
<keyword evidence="9" id="KW-1185">Reference proteome</keyword>
<comment type="function">
    <text evidence="1 6">Component of the ribosome assembly machinery. Nuclear paralog of the ribosomal protein P0, it binds pre-60S subunits at an early stage of assembly in the nucleolus, and is replaced by P0 in cytoplasmic pre-60S subunits and mature 80S ribosomes.</text>
</comment>
<comment type="similarity">
    <text evidence="2 6">Belongs to the universal ribosomal protein uL10 family.</text>
</comment>
<dbReference type="InterPro" id="IPR043141">
    <property type="entry name" value="Ribosomal_uL10-like_sf"/>
</dbReference>
<evidence type="ECO:0000256" key="6">
    <source>
        <dbReference type="RuleBase" id="RU364039"/>
    </source>
</evidence>
<dbReference type="GO" id="GO:0003723">
    <property type="term" value="F:RNA binding"/>
    <property type="evidence" value="ECO:0007669"/>
    <property type="project" value="TreeGrafter"/>
</dbReference>
<keyword evidence="8" id="KW-0687">Ribonucleoprotein</keyword>
<comment type="caution">
    <text evidence="8">The sequence shown here is derived from an EMBL/GenBank/DDBJ whole genome shotgun (WGS) entry which is preliminary data.</text>
</comment>
<dbReference type="OMA" id="LEWAENY"/>
<dbReference type="OrthoDB" id="10262308at2759"/>
<dbReference type="GO" id="GO:0005737">
    <property type="term" value="C:cytoplasm"/>
    <property type="evidence" value="ECO:0007669"/>
    <property type="project" value="UniProtKB-SubCell"/>
</dbReference>
<dbReference type="InParanoid" id="A0A151ZFR7"/>
<dbReference type="GO" id="GO:0005840">
    <property type="term" value="C:ribosome"/>
    <property type="evidence" value="ECO:0007669"/>
    <property type="project" value="UniProtKB-KW"/>
</dbReference>
<dbReference type="Gene3D" id="3.30.70.1730">
    <property type="match status" value="1"/>
</dbReference>
<dbReference type="InterPro" id="IPR033867">
    <property type="entry name" value="Mrt4"/>
</dbReference>
<proteinExistence type="inferred from homology"/>